<feature type="domain" description="PX" evidence="1">
    <location>
        <begin position="160"/>
        <end position="301"/>
    </location>
</feature>
<accession>A0A1X2G734</accession>
<dbReference type="PANTHER" id="PTHR47185">
    <property type="entry name" value="PX DOMAIN-CONTAINING PROTEIN YPR097W"/>
    <property type="match status" value="1"/>
</dbReference>
<dbReference type="InterPro" id="IPR036871">
    <property type="entry name" value="PX_dom_sf"/>
</dbReference>
<dbReference type="SUPFAM" id="SSF64268">
    <property type="entry name" value="PX domain"/>
    <property type="match status" value="1"/>
</dbReference>
<evidence type="ECO:0000259" key="1">
    <source>
        <dbReference type="PROSITE" id="PS50195"/>
    </source>
</evidence>
<dbReference type="InterPro" id="IPR024554">
    <property type="entry name" value="LEC1-like_C"/>
</dbReference>
<sequence length="785" mass="90715">MDNIMLDRRLTKTLLDLELEHEWSLLLEKSQTTTTDWIKLLLSSAPPTNNTENSDSEHDTPLLQFVMQDIIQPFPLIRCQSREQQLQVWQLCQALLTAWTQRLPRTWTPPSSSDAQERRVMMTRLKKGVTKLVTALIHGPTATLGKPAKIGGHALDDMQQDDPMTIDILTALRTGRNKATYFIIETTLLISSSSPPQTYRVARRHRDFVQLAKQLQPALDNATTHRPPAVPSKSYQRRNLRSSFASTFTSPSNKHATTKKKCWAEDDRRRLRCYLRQLIALPTLQDHPLLFQFLTHQRADDSHMDNFCLDEQDLRQRQTLDAKRKKEELDIYNYMEQQRLALDTHLDQLIQALTQPRGCHTLLDQIKATEHWKDLPPYLQKCFEWGKCCLAFTLHHQLVVSGWASENRRQFKKTHGLVPYRLAAAILRIGNPLVMMKALLSLFLARPFGQQSLMQRTILVNLQEEMASLCDLIQDLEQQLPRHYCDRLYRATYTERSDITFDSHDELELLHHVLQWDLSDEDDSDDNGQDHLDPKMIAQLQQLWHLYADQRELTACVDLLGEAKTGELLQALAAMMYEPLAHVYHAADMSTTLGHVQSFMNDIDQVIQSLDSPSPPDFPPASSIQAFLDVVDRHDLAFYQFVRKVHSQTDSTFFTDLIDYVDRWLSRLSLTTGIRAPLDASRSSTFQLTPRDRTLKCMAVPDCLTRREQKQLQADLALLKLYDQDRQQYKLAKKMYKMQLSKKASLSPAMQAQPIKPSHPPRSQTLPMLLPHFLRHIQPILYPQQ</sequence>
<name>A0A1X2G734_9FUNG</name>
<dbReference type="EMBL" id="MCGT01000036">
    <property type="protein sequence ID" value="ORX46765.1"/>
    <property type="molecule type" value="Genomic_DNA"/>
</dbReference>
<evidence type="ECO:0000313" key="2">
    <source>
        <dbReference type="EMBL" id="ORX46765.1"/>
    </source>
</evidence>
<reference evidence="2 3" key="1">
    <citation type="submission" date="2016-07" db="EMBL/GenBank/DDBJ databases">
        <title>Pervasive Adenine N6-methylation of Active Genes in Fungi.</title>
        <authorList>
            <consortium name="DOE Joint Genome Institute"/>
            <person name="Mondo S.J."/>
            <person name="Dannebaum R.O."/>
            <person name="Kuo R.C."/>
            <person name="Labutti K."/>
            <person name="Haridas S."/>
            <person name="Kuo A."/>
            <person name="Salamov A."/>
            <person name="Ahrendt S.R."/>
            <person name="Lipzen A."/>
            <person name="Sullivan W."/>
            <person name="Andreopoulos W.B."/>
            <person name="Clum A."/>
            <person name="Lindquist E."/>
            <person name="Daum C."/>
            <person name="Ramamoorthy G.K."/>
            <person name="Gryganskyi A."/>
            <person name="Culley D."/>
            <person name="Magnuson J.K."/>
            <person name="James T.Y."/>
            <person name="O'Malley M.A."/>
            <person name="Stajich J.E."/>
            <person name="Spatafora J.W."/>
            <person name="Visel A."/>
            <person name="Grigoriev I.V."/>
        </authorList>
    </citation>
    <scope>NUCLEOTIDE SEQUENCE [LARGE SCALE GENOMIC DNA]</scope>
    <source>
        <strain evidence="2 3">NRRL 3301</strain>
    </source>
</reference>
<dbReference type="STRING" id="101127.A0A1X2G734"/>
<dbReference type="AlphaFoldDB" id="A0A1X2G734"/>
<keyword evidence="3" id="KW-1185">Reference proteome</keyword>
<evidence type="ECO:0000313" key="3">
    <source>
        <dbReference type="Proteomes" id="UP000242146"/>
    </source>
</evidence>
<dbReference type="PANTHER" id="PTHR47185:SF1">
    <property type="entry name" value="PX DOMAIN-CONTAINING PROTEIN YPR097W"/>
    <property type="match status" value="1"/>
</dbReference>
<dbReference type="InterPro" id="IPR047168">
    <property type="entry name" value="LEC1-like"/>
</dbReference>
<proteinExistence type="predicted"/>
<organism evidence="2 3">
    <name type="scientific">Hesseltinella vesiculosa</name>
    <dbReference type="NCBI Taxonomy" id="101127"/>
    <lineage>
        <taxon>Eukaryota</taxon>
        <taxon>Fungi</taxon>
        <taxon>Fungi incertae sedis</taxon>
        <taxon>Mucoromycota</taxon>
        <taxon>Mucoromycotina</taxon>
        <taxon>Mucoromycetes</taxon>
        <taxon>Mucorales</taxon>
        <taxon>Cunninghamellaceae</taxon>
        <taxon>Hesseltinella</taxon>
    </lineage>
</organism>
<dbReference type="Proteomes" id="UP000242146">
    <property type="component" value="Unassembled WGS sequence"/>
</dbReference>
<dbReference type="InterPro" id="IPR001683">
    <property type="entry name" value="PX_dom"/>
</dbReference>
<dbReference type="Gene3D" id="3.30.1520.10">
    <property type="entry name" value="Phox-like domain"/>
    <property type="match status" value="1"/>
</dbReference>
<dbReference type="Pfam" id="PF12825">
    <property type="entry name" value="DUF3818"/>
    <property type="match status" value="2"/>
</dbReference>
<protein>
    <recommendedName>
        <fullName evidence="1">PX domain-containing protein</fullName>
    </recommendedName>
</protein>
<dbReference type="OrthoDB" id="2117459at2759"/>
<dbReference type="Pfam" id="PF00787">
    <property type="entry name" value="PX"/>
    <property type="match status" value="1"/>
</dbReference>
<dbReference type="GO" id="GO:0035091">
    <property type="term" value="F:phosphatidylinositol binding"/>
    <property type="evidence" value="ECO:0007669"/>
    <property type="project" value="InterPro"/>
</dbReference>
<comment type="caution">
    <text evidence="2">The sequence shown here is derived from an EMBL/GenBank/DDBJ whole genome shotgun (WGS) entry which is preliminary data.</text>
</comment>
<dbReference type="PROSITE" id="PS50195">
    <property type="entry name" value="PX"/>
    <property type="match status" value="1"/>
</dbReference>
<gene>
    <name evidence="2" type="ORF">DM01DRAFT_1339422</name>
</gene>